<dbReference type="PANTHER" id="PTHR45644:SF85">
    <property type="entry name" value="P-LOOP CONTAINING NUCLEOSIDE TRIPHOSPHATE HYDROLASES SUPERFAMILY PROTEIN"/>
    <property type="match status" value="1"/>
</dbReference>
<reference evidence="4 5" key="1">
    <citation type="journal article" date="2010" name="Nature">
        <title>Genome sequencing and analysis of the model grass Brachypodium distachyon.</title>
        <authorList>
            <consortium name="International Brachypodium Initiative"/>
        </authorList>
    </citation>
    <scope>NUCLEOTIDE SEQUENCE [LARGE SCALE GENOMIC DNA]</scope>
    <source>
        <strain evidence="4 5">Bd21</strain>
    </source>
</reference>
<dbReference type="Proteomes" id="UP000008810">
    <property type="component" value="Chromosome 2"/>
</dbReference>
<dbReference type="HOGENOM" id="CLU_1951743_0_0_1"/>
<feature type="compositionally biased region" description="Basic residues" evidence="3">
    <location>
        <begin position="1"/>
        <end position="12"/>
    </location>
</feature>
<gene>
    <name evidence="4" type="ORF">BRADI_2g07920v3</name>
</gene>
<feature type="region of interest" description="Disordered" evidence="3">
    <location>
        <begin position="1"/>
        <end position="71"/>
    </location>
</feature>
<evidence type="ECO:0000313" key="6">
    <source>
        <dbReference type="Proteomes" id="UP000008810"/>
    </source>
</evidence>
<proteinExistence type="predicted"/>
<name>I1HDL7_BRADI</name>
<evidence type="ECO:0000313" key="5">
    <source>
        <dbReference type="EnsemblPlants" id="KQK03450"/>
    </source>
</evidence>
<dbReference type="OrthoDB" id="10254455at2759"/>
<keyword evidence="1" id="KW-0547">Nucleotide-binding</keyword>
<dbReference type="Gramene" id="KQK03450">
    <property type="protein sequence ID" value="KQK03450"/>
    <property type="gene ID" value="BRADI_2g07920v3"/>
</dbReference>
<organism evidence="4">
    <name type="scientific">Brachypodium distachyon</name>
    <name type="common">Purple false brome</name>
    <name type="synonym">Trachynia distachya</name>
    <dbReference type="NCBI Taxonomy" id="15368"/>
    <lineage>
        <taxon>Eukaryota</taxon>
        <taxon>Viridiplantae</taxon>
        <taxon>Streptophyta</taxon>
        <taxon>Embryophyta</taxon>
        <taxon>Tracheophyta</taxon>
        <taxon>Spermatophyta</taxon>
        <taxon>Magnoliopsida</taxon>
        <taxon>Liliopsida</taxon>
        <taxon>Poales</taxon>
        <taxon>Poaceae</taxon>
        <taxon>BOP clade</taxon>
        <taxon>Pooideae</taxon>
        <taxon>Stipodae</taxon>
        <taxon>Brachypodieae</taxon>
        <taxon>Brachypodium</taxon>
    </lineage>
</organism>
<evidence type="ECO:0000256" key="2">
    <source>
        <dbReference type="ARBA" id="ARBA00022840"/>
    </source>
</evidence>
<evidence type="ECO:0000256" key="3">
    <source>
        <dbReference type="SAM" id="MobiDB-lite"/>
    </source>
</evidence>
<dbReference type="GO" id="GO:0005524">
    <property type="term" value="F:ATP binding"/>
    <property type="evidence" value="ECO:0007669"/>
    <property type="project" value="UniProtKB-KW"/>
</dbReference>
<keyword evidence="2" id="KW-0067">ATP-binding</keyword>
<dbReference type="InParanoid" id="I1HDL7"/>
<dbReference type="AlphaFoldDB" id="I1HDL7"/>
<sequence length="129" mass="14285">MGHIRRRRRRLCGKGGGGGGVRWRRRRRPLEEEPAASGSHGVSVGGDGTRVAEKKKLEQGGTPLDPSKIKEKDKGVILRPFNIKDLKEAKNQVVASFAAEGSIMGELKQWNELYGEGGSRKKEQLTYFL</sequence>
<dbReference type="eggNOG" id="KOG0737">
    <property type="taxonomic scope" value="Eukaryota"/>
</dbReference>
<protein>
    <submittedName>
        <fullName evidence="4 5">Uncharacterized protein</fullName>
    </submittedName>
</protein>
<keyword evidence="6" id="KW-1185">Reference proteome</keyword>
<dbReference type="EMBL" id="CM000881">
    <property type="protein sequence ID" value="KQK03450.1"/>
    <property type="molecule type" value="Genomic_DNA"/>
</dbReference>
<reference evidence="4" key="2">
    <citation type="submission" date="2017-06" db="EMBL/GenBank/DDBJ databases">
        <title>WGS assembly of Brachypodium distachyon.</title>
        <authorList>
            <consortium name="The International Brachypodium Initiative"/>
            <person name="Lucas S."/>
            <person name="Harmon-Smith M."/>
            <person name="Lail K."/>
            <person name="Tice H."/>
            <person name="Grimwood J."/>
            <person name="Bruce D."/>
            <person name="Barry K."/>
            <person name="Shu S."/>
            <person name="Lindquist E."/>
            <person name="Wang M."/>
            <person name="Pitluck S."/>
            <person name="Vogel J.P."/>
            <person name="Garvin D.F."/>
            <person name="Mockler T.C."/>
            <person name="Schmutz J."/>
            <person name="Rokhsar D."/>
            <person name="Bevan M.W."/>
        </authorList>
    </citation>
    <scope>NUCLEOTIDE SEQUENCE</scope>
    <source>
        <strain evidence="4">Bd21</strain>
    </source>
</reference>
<evidence type="ECO:0000313" key="4">
    <source>
        <dbReference type="EMBL" id="KQK03450.1"/>
    </source>
</evidence>
<dbReference type="STRING" id="15368.I1HDL7"/>
<accession>I1HDL7</accession>
<dbReference type="EnsemblPlants" id="KQK03450">
    <property type="protein sequence ID" value="KQK03450"/>
    <property type="gene ID" value="BRADI_2g07920v3"/>
</dbReference>
<dbReference type="PANTHER" id="PTHR45644">
    <property type="entry name" value="AAA ATPASE, PUTATIVE (AFU_ORTHOLOGUE AFUA_2G12920)-RELATED-RELATED"/>
    <property type="match status" value="1"/>
</dbReference>
<reference evidence="5" key="3">
    <citation type="submission" date="2018-08" db="UniProtKB">
        <authorList>
            <consortium name="EnsemblPlants"/>
        </authorList>
    </citation>
    <scope>IDENTIFICATION</scope>
    <source>
        <strain evidence="5">cv. Bd21</strain>
    </source>
</reference>
<dbReference type="InterPro" id="IPR051701">
    <property type="entry name" value="Mito_OM_Translocase_MSP1"/>
</dbReference>
<evidence type="ECO:0000256" key="1">
    <source>
        <dbReference type="ARBA" id="ARBA00022741"/>
    </source>
</evidence>